<dbReference type="GO" id="GO:0006508">
    <property type="term" value="P:proteolysis"/>
    <property type="evidence" value="ECO:0007669"/>
    <property type="project" value="UniProtKB-KW"/>
</dbReference>
<dbReference type="InterPro" id="IPR009003">
    <property type="entry name" value="Peptidase_S1_PA"/>
</dbReference>
<dbReference type="InterPro" id="IPR043504">
    <property type="entry name" value="Peptidase_S1_PA_chymotrypsin"/>
</dbReference>
<keyword evidence="3" id="KW-0378">Hydrolase</keyword>
<dbReference type="PROSITE" id="PS50106">
    <property type="entry name" value="PDZ"/>
    <property type="match status" value="1"/>
</dbReference>
<organism evidence="5 6">
    <name type="scientific">Methanoculleus taiwanensis</name>
    <dbReference type="NCBI Taxonomy" id="1550565"/>
    <lineage>
        <taxon>Archaea</taxon>
        <taxon>Methanobacteriati</taxon>
        <taxon>Methanobacteriota</taxon>
        <taxon>Stenosarchaea group</taxon>
        <taxon>Methanomicrobia</taxon>
        <taxon>Methanomicrobiales</taxon>
        <taxon>Methanomicrobiaceae</taxon>
        <taxon>Methanoculleus</taxon>
    </lineage>
</organism>
<dbReference type="AlphaFoldDB" id="A0A498H2L6"/>
<evidence type="ECO:0000256" key="3">
    <source>
        <dbReference type="ARBA" id="ARBA00022801"/>
    </source>
</evidence>
<dbReference type="InterPro" id="IPR001478">
    <property type="entry name" value="PDZ"/>
</dbReference>
<dbReference type="InterPro" id="IPR041489">
    <property type="entry name" value="PDZ_6"/>
</dbReference>
<evidence type="ECO:0000256" key="2">
    <source>
        <dbReference type="ARBA" id="ARBA00022670"/>
    </source>
</evidence>
<comment type="caution">
    <text evidence="5">The sequence shown here is derived from an EMBL/GenBank/DDBJ whole genome shotgun (WGS) entry which is preliminary data.</text>
</comment>
<dbReference type="RefSeq" id="WP_241647982.1">
    <property type="nucleotide sequence ID" value="NZ_LHQS01000001.1"/>
</dbReference>
<evidence type="ECO:0000256" key="1">
    <source>
        <dbReference type="ARBA" id="ARBA00010541"/>
    </source>
</evidence>
<dbReference type="InterPro" id="IPR001940">
    <property type="entry name" value="Peptidase_S1C"/>
</dbReference>
<dbReference type="SUPFAM" id="SSF50494">
    <property type="entry name" value="Trypsin-like serine proteases"/>
    <property type="match status" value="1"/>
</dbReference>
<dbReference type="Proteomes" id="UP000290932">
    <property type="component" value="Unassembled WGS sequence"/>
</dbReference>
<dbReference type="Pfam" id="PF13365">
    <property type="entry name" value="Trypsin_2"/>
    <property type="match status" value="1"/>
</dbReference>
<dbReference type="SMART" id="SM00228">
    <property type="entry name" value="PDZ"/>
    <property type="match status" value="1"/>
</dbReference>
<evidence type="ECO:0000259" key="4">
    <source>
        <dbReference type="PROSITE" id="PS50106"/>
    </source>
</evidence>
<sequence length="336" mass="34146">MPPPTPAGHADTPGTEESDAELLDAYSRAVIRVVEAVGPAVVSVAVGKQVPGHGGQQIGGGSGVIVAPDGYILTNDHVVHRAGTIEVRLADGTPLPARVVGTDPATDLALIQAKGNDLACAPLGDSRSLAVGQLAIAIGNPLGFQSTVSTGVLSALGRALRGRDGRLIEDVIQHTAPLNPGNSGGPLVDSRGRIIGINTAIIALAQGIGFSIPADTAKRVVPELLAYGKVKRAHLGIGCQIRPLNPGVAAGYNLNAGYAVEVVTTNPGSPAARAGIRVGDLIVAVNSLPVGSIDDLHRILAGCLIEEPVTVTVIRGGRRIDLTVNPIGTDRSIAVR</sequence>
<dbReference type="InterPro" id="IPR051201">
    <property type="entry name" value="Chloro_Bact_Ser_Proteases"/>
</dbReference>
<dbReference type="GO" id="GO:0004252">
    <property type="term" value="F:serine-type endopeptidase activity"/>
    <property type="evidence" value="ECO:0007669"/>
    <property type="project" value="InterPro"/>
</dbReference>
<dbReference type="Gene3D" id="2.30.42.10">
    <property type="match status" value="1"/>
</dbReference>
<feature type="domain" description="PDZ" evidence="4">
    <location>
        <begin position="251"/>
        <end position="290"/>
    </location>
</feature>
<evidence type="ECO:0000313" key="6">
    <source>
        <dbReference type="Proteomes" id="UP000290932"/>
    </source>
</evidence>
<dbReference type="Gene3D" id="2.40.10.10">
    <property type="entry name" value="Trypsin-like serine proteases"/>
    <property type="match status" value="2"/>
</dbReference>
<accession>A0A498H2L6</accession>
<dbReference type="SUPFAM" id="SSF50156">
    <property type="entry name" value="PDZ domain-like"/>
    <property type="match status" value="1"/>
</dbReference>
<proteinExistence type="inferred from homology"/>
<comment type="similarity">
    <text evidence="1">Belongs to the peptidase S1C family.</text>
</comment>
<gene>
    <name evidence="5" type="ORF">ABH15_02560</name>
</gene>
<dbReference type="PRINTS" id="PR00834">
    <property type="entry name" value="PROTEASES2C"/>
</dbReference>
<dbReference type="CDD" id="cd06779">
    <property type="entry name" value="cpPDZ_Deg_HtrA-like"/>
    <property type="match status" value="1"/>
</dbReference>
<name>A0A498H2L6_9EURY</name>
<dbReference type="PANTHER" id="PTHR43343">
    <property type="entry name" value="PEPTIDASE S12"/>
    <property type="match status" value="1"/>
</dbReference>
<dbReference type="PANTHER" id="PTHR43343:SF3">
    <property type="entry name" value="PROTEASE DO-LIKE 8, CHLOROPLASTIC"/>
    <property type="match status" value="1"/>
</dbReference>
<reference evidence="5 6" key="1">
    <citation type="journal article" date="2015" name="Int. J. Syst. Evol. Microbiol.">
        <title>Methanoculleus taiwanensis sp. nov., a methanogen isolated from deep marine sediment at the deformation front area near Taiwan.</title>
        <authorList>
            <person name="Weng C.Y."/>
            <person name="Chen S.C."/>
            <person name="Lai M.C."/>
            <person name="Wu S.Y."/>
            <person name="Lin S."/>
            <person name="Yang T.F."/>
            <person name="Chen P.C."/>
        </authorList>
    </citation>
    <scope>NUCLEOTIDE SEQUENCE [LARGE SCALE GENOMIC DNA]</scope>
    <source>
        <strain evidence="5 6">CYW4</strain>
    </source>
</reference>
<keyword evidence="6" id="KW-1185">Reference proteome</keyword>
<keyword evidence="2 5" id="KW-0645">Protease</keyword>
<evidence type="ECO:0000313" key="5">
    <source>
        <dbReference type="EMBL" id="RXE57033.1"/>
    </source>
</evidence>
<dbReference type="InterPro" id="IPR036034">
    <property type="entry name" value="PDZ_sf"/>
</dbReference>
<dbReference type="EMBL" id="LHQS01000001">
    <property type="protein sequence ID" value="RXE57033.1"/>
    <property type="molecule type" value="Genomic_DNA"/>
</dbReference>
<dbReference type="Pfam" id="PF17820">
    <property type="entry name" value="PDZ_6"/>
    <property type="match status" value="1"/>
</dbReference>
<protein>
    <submittedName>
        <fullName evidence="5">Serine protease</fullName>
    </submittedName>
</protein>